<dbReference type="PANTHER" id="PTHR45640:SF26">
    <property type="entry name" value="RE23625P"/>
    <property type="match status" value="1"/>
</dbReference>
<feature type="compositionally biased region" description="Low complexity" evidence="3">
    <location>
        <begin position="796"/>
        <end position="808"/>
    </location>
</feature>
<feature type="domain" description="SHSP" evidence="4">
    <location>
        <begin position="102"/>
        <end position="210"/>
    </location>
</feature>
<feature type="region of interest" description="Disordered" evidence="3">
    <location>
        <begin position="762"/>
        <end position="819"/>
    </location>
</feature>
<dbReference type="CDD" id="cd06526">
    <property type="entry name" value="metazoan_ACD"/>
    <property type="match status" value="4"/>
</dbReference>
<accession>A0AAE1FGL9</accession>
<evidence type="ECO:0000313" key="6">
    <source>
        <dbReference type="Proteomes" id="UP001286313"/>
    </source>
</evidence>
<feature type="region of interest" description="Disordered" evidence="3">
    <location>
        <begin position="568"/>
        <end position="589"/>
    </location>
</feature>
<sequence length="1136" mass="126843">MAPISEVQASNISTSIASSNNMSSCQCGRHADNNIFSFNLPISRRGLFFQDSFFNNSYDHFDNTIRRIMQGWGATNLLTDLRDDAKMSLSNNLSRYRQLRTHNLKEEDQAVTVVSDNSCHKIMMDVHDFVSGDLKVKVVGERQVMVEGRLETNTGDLAMSSNCFRRKFCLPQDTNMEAITSAMSSDGVLTIIAPRSVKQIEDKEIPIQVEGSLKSEAAVNTNQTSLTNTNTTTNATCSCQSNTSEAHTTSGQHNQTQTTPVKINTSFNGAQQQQQEHVSQNKTNIQSTTGLDNTVQAHNSCSSSTIKSRNVPINTGRFLPITTKGLFFNDSYFEGIRQDFQNAVNDVLSRWGEGSMLGQACDDTNNRVGNNFSRYRQLRAHNLKVDNQAVNITSDHTSHKIVMDVHDFVKGDVNINLVGEREMVVEGRLETHEGNVAVSSNSFKRRFCLPHDTNIEAISSVMSSDGVLTITVPRMMKQIKKDESIIPIKLEDNQTPTTYTTHKESTVNSEAEKCIQSEHQKRNEATQSISVQQNINSSITNSTPTNVTVSGPAGIVISKDTMMNNKAENVSQASGQPQVSSQTDNQTTVSQLTSLPVTTRGLFFNDSFFKDTWQDFQDAVKDVVSRWGNLTSTTDHLTSYRSLRAQDLREETQAVKSSEDEHNYKIVLDVQGFTTDGTINVKAVNEREVVVEGQVEREEGGTKYRKQFHRRFVLPRDIYLESVSSVMSSDGVLTITAPKKPIIMKIKEMIIPMSIEEGIHKSESLSKVTEEQKRKHRTSEDRSSFEDNRRSESGEVSTMTSSSVQSSTHQKTAPLSSSILSQQVREQKGHIIPVRLEEQDTTTESLQQQHHSATNSNEQQQSCVSSSSIDQSKVCQSARSKICQSLKESSMEQQARSLSSNSEISDNLNLRHENTVTDESHKMCVPITKKGPFFRDSFFEDTRKHLTNAVREVLKNTEESSCHSDELNSYRSLLRRNPKLENQAVHMEEDQYTMKIILDVHDFISGEVKVAVAEGREMMVEGQAAQEEGSSASTLSFRRVFTLPLHADTKGITSAMSSDGVLTIITPKLQDTSENDTNNKEMVTATQSRVDTQGVGTRGWQEKKERHETKESEGSSSQSYSSSYRSQQEFSSTNSF</sequence>
<keyword evidence="6" id="KW-1185">Reference proteome</keyword>
<dbReference type="AlphaFoldDB" id="A0AAE1FGL9"/>
<feature type="compositionally biased region" description="Polar residues" evidence="3">
    <location>
        <begin position="1071"/>
        <end position="1095"/>
    </location>
</feature>
<feature type="compositionally biased region" description="Polar residues" evidence="3">
    <location>
        <begin position="842"/>
        <end position="858"/>
    </location>
</feature>
<feature type="compositionally biased region" description="Basic and acidic residues" evidence="3">
    <location>
        <begin position="1100"/>
        <end position="1113"/>
    </location>
</feature>
<dbReference type="InterPro" id="IPR001436">
    <property type="entry name" value="Alpha-crystallin/sHSP_animal"/>
</dbReference>
<protein>
    <recommendedName>
        <fullName evidence="4">SHSP domain-containing protein</fullName>
    </recommendedName>
</protein>
<reference evidence="5" key="1">
    <citation type="submission" date="2023-10" db="EMBL/GenBank/DDBJ databases">
        <title>Genome assemblies of two species of porcelain crab, Petrolisthes cinctipes and Petrolisthes manimaculis (Anomura: Porcellanidae).</title>
        <authorList>
            <person name="Angst P."/>
        </authorList>
    </citation>
    <scope>NUCLEOTIDE SEQUENCE</scope>
    <source>
        <strain evidence="5">PB745_01</strain>
        <tissue evidence="5">Gill</tissue>
    </source>
</reference>
<dbReference type="InterPro" id="IPR002068">
    <property type="entry name" value="A-crystallin/Hsp20_dom"/>
</dbReference>
<evidence type="ECO:0000259" key="4">
    <source>
        <dbReference type="PROSITE" id="PS01031"/>
    </source>
</evidence>
<dbReference type="InterPro" id="IPR008978">
    <property type="entry name" value="HSP20-like_chaperone"/>
</dbReference>
<evidence type="ECO:0000256" key="1">
    <source>
        <dbReference type="PROSITE-ProRule" id="PRU00285"/>
    </source>
</evidence>
<proteinExistence type="inferred from homology"/>
<feature type="domain" description="SHSP" evidence="4">
    <location>
        <begin position="646"/>
        <end position="754"/>
    </location>
</feature>
<dbReference type="GO" id="GO:0042026">
    <property type="term" value="P:protein refolding"/>
    <property type="evidence" value="ECO:0007669"/>
    <property type="project" value="TreeGrafter"/>
</dbReference>
<dbReference type="GO" id="GO:0051082">
    <property type="term" value="F:unfolded protein binding"/>
    <property type="evidence" value="ECO:0007669"/>
    <property type="project" value="TreeGrafter"/>
</dbReference>
<dbReference type="PROSITE" id="PS01031">
    <property type="entry name" value="SHSP"/>
    <property type="match status" value="4"/>
</dbReference>
<dbReference type="Proteomes" id="UP001286313">
    <property type="component" value="Unassembled WGS sequence"/>
</dbReference>
<dbReference type="SUPFAM" id="SSF49764">
    <property type="entry name" value="HSP20-like chaperones"/>
    <property type="match status" value="4"/>
</dbReference>
<dbReference type="GO" id="GO:0005737">
    <property type="term" value="C:cytoplasm"/>
    <property type="evidence" value="ECO:0007669"/>
    <property type="project" value="TreeGrafter"/>
</dbReference>
<feature type="compositionally biased region" description="Polar residues" evidence="3">
    <location>
        <begin position="809"/>
        <end position="819"/>
    </location>
</feature>
<dbReference type="GO" id="GO:0005634">
    <property type="term" value="C:nucleus"/>
    <property type="evidence" value="ECO:0007669"/>
    <property type="project" value="TreeGrafter"/>
</dbReference>
<feature type="compositionally biased region" description="Low complexity" evidence="3">
    <location>
        <begin position="1114"/>
        <end position="1136"/>
    </location>
</feature>
<evidence type="ECO:0000256" key="2">
    <source>
        <dbReference type="RuleBase" id="RU003616"/>
    </source>
</evidence>
<comment type="similarity">
    <text evidence="1 2">Belongs to the small heat shock protein (HSP20) family.</text>
</comment>
<feature type="domain" description="SHSP" evidence="4">
    <location>
        <begin position="381"/>
        <end position="491"/>
    </location>
</feature>
<feature type="region of interest" description="Disordered" evidence="3">
    <location>
        <begin position="839"/>
        <end position="865"/>
    </location>
</feature>
<dbReference type="EMBL" id="JAWQEG010002166">
    <property type="protein sequence ID" value="KAK3873930.1"/>
    <property type="molecule type" value="Genomic_DNA"/>
</dbReference>
<dbReference type="Pfam" id="PF00011">
    <property type="entry name" value="HSP20"/>
    <property type="match status" value="4"/>
</dbReference>
<dbReference type="PANTHER" id="PTHR45640">
    <property type="entry name" value="HEAT SHOCK PROTEIN HSP-12.2-RELATED"/>
    <property type="match status" value="1"/>
</dbReference>
<evidence type="ECO:0000313" key="5">
    <source>
        <dbReference type="EMBL" id="KAK3873930.1"/>
    </source>
</evidence>
<dbReference type="Gene3D" id="2.60.40.790">
    <property type="match status" value="4"/>
</dbReference>
<feature type="compositionally biased region" description="Basic and acidic residues" evidence="3">
    <location>
        <begin position="762"/>
        <end position="793"/>
    </location>
</feature>
<feature type="region of interest" description="Disordered" evidence="3">
    <location>
        <begin position="1071"/>
        <end position="1136"/>
    </location>
</feature>
<dbReference type="GO" id="GO:0009408">
    <property type="term" value="P:response to heat"/>
    <property type="evidence" value="ECO:0007669"/>
    <property type="project" value="TreeGrafter"/>
</dbReference>
<name>A0AAE1FGL9_PETCI</name>
<comment type="caution">
    <text evidence="5">The sequence shown here is derived from an EMBL/GenBank/DDBJ whole genome shotgun (WGS) entry which is preliminary data.</text>
</comment>
<organism evidence="5 6">
    <name type="scientific">Petrolisthes cinctipes</name>
    <name type="common">Flat porcelain crab</name>
    <dbReference type="NCBI Taxonomy" id="88211"/>
    <lineage>
        <taxon>Eukaryota</taxon>
        <taxon>Metazoa</taxon>
        <taxon>Ecdysozoa</taxon>
        <taxon>Arthropoda</taxon>
        <taxon>Crustacea</taxon>
        <taxon>Multicrustacea</taxon>
        <taxon>Malacostraca</taxon>
        <taxon>Eumalacostraca</taxon>
        <taxon>Eucarida</taxon>
        <taxon>Decapoda</taxon>
        <taxon>Pleocyemata</taxon>
        <taxon>Anomura</taxon>
        <taxon>Galatheoidea</taxon>
        <taxon>Porcellanidae</taxon>
        <taxon>Petrolisthes</taxon>
    </lineage>
</organism>
<feature type="domain" description="SHSP" evidence="4">
    <location>
        <begin position="976"/>
        <end position="1086"/>
    </location>
</feature>
<evidence type="ECO:0000256" key="3">
    <source>
        <dbReference type="SAM" id="MobiDB-lite"/>
    </source>
</evidence>
<dbReference type="PRINTS" id="PR00299">
    <property type="entry name" value="ACRYSTALLIN"/>
</dbReference>
<gene>
    <name evidence="5" type="ORF">Pcinc_021087</name>
</gene>